<dbReference type="InterPro" id="IPR044550">
    <property type="entry name" value="WzxE"/>
</dbReference>
<gene>
    <name evidence="7" type="ORF">RC083_21010</name>
</gene>
<comment type="subcellular location">
    <subcellularLocation>
        <location evidence="1">Cell membrane</location>
        <topology evidence="1">Multi-pass membrane protein</topology>
    </subcellularLocation>
</comment>
<feature type="transmembrane region" description="Helical" evidence="6">
    <location>
        <begin position="362"/>
        <end position="381"/>
    </location>
</feature>
<feature type="transmembrane region" description="Helical" evidence="6">
    <location>
        <begin position="257"/>
        <end position="278"/>
    </location>
</feature>
<proteinExistence type="predicted"/>
<feature type="transmembrane region" description="Helical" evidence="6">
    <location>
        <begin position="217"/>
        <end position="237"/>
    </location>
</feature>
<keyword evidence="3 6" id="KW-0812">Transmembrane</keyword>
<organism evidence="7 8">
    <name type="scientific">Pseudoalteromonas haloplanktis</name>
    <name type="common">Alteromonas haloplanktis</name>
    <dbReference type="NCBI Taxonomy" id="228"/>
    <lineage>
        <taxon>Bacteria</taxon>
        <taxon>Pseudomonadati</taxon>
        <taxon>Pseudomonadota</taxon>
        <taxon>Gammaproteobacteria</taxon>
        <taxon>Alteromonadales</taxon>
        <taxon>Pseudoalteromonadaceae</taxon>
        <taxon>Pseudoalteromonas</taxon>
    </lineage>
</organism>
<protein>
    <submittedName>
        <fullName evidence="7">O-antigen translocase</fullName>
    </submittedName>
</protein>
<evidence type="ECO:0000256" key="5">
    <source>
        <dbReference type="ARBA" id="ARBA00023136"/>
    </source>
</evidence>
<evidence type="ECO:0000313" key="8">
    <source>
        <dbReference type="Proteomes" id="UP001226574"/>
    </source>
</evidence>
<evidence type="ECO:0000313" key="7">
    <source>
        <dbReference type="EMBL" id="MDQ9094046.1"/>
    </source>
</evidence>
<sequence>MNLAKTSVLSFIATVIKMLSAIVINKAVAVFIGPAGLALIGQYQNFSQLAMIAAKGAINNGVTKYTSEYGRNDARLPILFSTAAKISISCSCSVAIVLVAFSSWLSAELLKSREFTYIFVILGFTIILFTLNSLLLSILNGLKEIKTFISINILQSIYSLIFTSVLIVTLELDGALIAMVTNQSVVFFVVLYMLRRHELIKLKYFTLPFSNTEGRKLFKYALMAITTALTAPVSHIFIRNYLVENFGWDQAGYWQAIWYISSMYLMVVTTSLSIYYLPRLSEITDKYELRKEVFSGYKLILPLVALLALTVYIIREFIVWLLFSQDFGAVIELFKWQLIGDVIKVSAWILSFVMLAKAMTKIYIVTEITFSVTFVLLSIYFASTYGIVGVTYAYFINYVLYLVTMIIVMKKQLEF</sequence>
<dbReference type="InterPro" id="IPR002797">
    <property type="entry name" value="Polysacc_synth"/>
</dbReference>
<evidence type="ECO:0000256" key="6">
    <source>
        <dbReference type="SAM" id="Phobius"/>
    </source>
</evidence>
<feature type="transmembrane region" description="Helical" evidence="6">
    <location>
        <begin position="334"/>
        <end position="355"/>
    </location>
</feature>
<dbReference type="RefSeq" id="WP_309039813.1">
    <property type="nucleotide sequence ID" value="NZ_JAVIFY010000028.1"/>
</dbReference>
<feature type="transmembrane region" description="Helical" evidence="6">
    <location>
        <begin position="151"/>
        <end position="170"/>
    </location>
</feature>
<keyword evidence="8" id="KW-1185">Reference proteome</keyword>
<dbReference type="Proteomes" id="UP001226574">
    <property type="component" value="Unassembled WGS sequence"/>
</dbReference>
<dbReference type="InterPro" id="IPR050833">
    <property type="entry name" value="Poly_Biosynth_Transport"/>
</dbReference>
<feature type="transmembrane region" description="Helical" evidence="6">
    <location>
        <begin position="299"/>
        <end position="322"/>
    </location>
</feature>
<keyword evidence="5 6" id="KW-0472">Membrane</keyword>
<evidence type="ECO:0000256" key="1">
    <source>
        <dbReference type="ARBA" id="ARBA00004651"/>
    </source>
</evidence>
<feature type="transmembrane region" description="Helical" evidence="6">
    <location>
        <begin position="20"/>
        <end position="41"/>
    </location>
</feature>
<reference evidence="7 8" key="1">
    <citation type="submission" date="2023-08" db="EMBL/GenBank/DDBJ databases">
        <title>Pseudoalteromonas haloplanktis LL1 genome.</title>
        <authorList>
            <person name="Wu S."/>
        </authorList>
    </citation>
    <scope>NUCLEOTIDE SEQUENCE [LARGE SCALE GENOMIC DNA]</scope>
    <source>
        <strain evidence="7 8">LL1</strain>
    </source>
</reference>
<name>A0ABU1BHX4_PSEHA</name>
<evidence type="ECO:0000256" key="2">
    <source>
        <dbReference type="ARBA" id="ARBA00022475"/>
    </source>
</evidence>
<dbReference type="Pfam" id="PF01943">
    <property type="entry name" value="Polysacc_synt"/>
    <property type="match status" value="1"/>
</dbReference>
<dbReference type="EMBL" id="JAVIFY010000028">
    <property type="protein sequence ID" value="MDQ9094046.1"/>
    <property type="molecule type" value="Genomic_DNA"/>
</dbReference>
<accession>A0ABU1BHX4</accession>
<dbReference type="CDD" id="cd13125">
    <property type="entry name" value="MATE_like_10"/>
    <property type="match status" value="1"/>
</dbReference>
<keyword evidence="4 6" id="KW-1133">Transmembrane helix</keyword>
<feature type="transmembrane region" description="Helical" evidence="6">
    <location>
        <begin position="387"/>
        <end position="409"/>
    </location>
</feature>
<feature type="transmembrane region" description="Helical" evidence="6">
    <location>
        <begin position="78"/>
        <end position="105"/>
    </location>
</feature>
<evidence type="ECO:0000256" key="4">
    <source>
        <dbReference type="ARBA" id="ARBA00022989"/>
    </source>
</evidence>
<dbReference type="PANTHER" id="PTHR30250">
    <property type="entry name" value="PST FAMILY PREDICTED COLANIC ACID TRANSPORTER"/>
    <property type="match status" value="1"/>
</dbReference>
<dbReference type="PANTHER" id="PTHR30250:SF30">
    <property type="entry name" value="LIPID III FLIPPASE"/>
    <property type="match status" value="1"/>
</dbReference>
<feature type="transmembrane region" description="Helical" evidence="6">
    <location>
        <begin position="117"/>
        <end position="139"/>
    </location>
</feature>
<keyword evidence="2" id="KW-1003">Cell membrane</keyword>
<comment type="caution">
    <text evidence="7">The sequence shown here is derived from an EMBL/GenBank/DDBJ whole genome shotgun (WGS) entry which is preliminary data.</text>
</comment>
<evidence type="ECO:0000256" key="3">
    <source>
        <dbReference type="ARBA" id="ARBA00022692"/>
    </source>
</evidence>
<feature type="transmembrane region" description="Helical" evidence="6">
    <location>
        <begin position="176"/>
        <end position="194"/>
    </location>
</feature>